<gene>
    <name evidence="2" type="ORF">J6TS1_08160</name>
</gene>
<keyword evidence="1" id="KW-0472">Membrane</keyword>
<reference evidence="2 3" key="1">
    <citation type="submission" date="2021-03" db="EMBL/GenBank/DDBJ databases">
        <title>Antimicrobial resistance genes in bacteria isolated from Japanese honey, and their potential for conferring macrolide and lincosamide resistance in the American foulbrood pathogen Paenibacillus larvae.</title>
        <authorList>
            <person name="Okamoto M."/>
            <person name="Kumagai M."/>
            <person name="Kanamori H."/>
            <person name="Takamatsu D."/>
        </authorList>
    </citation>
    <scope>NUCLEOTIDE SEQUENCE [LARGE SCALE GENOMIC DNA]</scope>
    <source>
        <strain evidence="2 3">J6TS1</strain>
    </source>
</reference>
<feature type="transmembrane region" description="Helical" evidence="1">
    <location>
        <begin position="182"/>
        <end position="204"/>
    </location>
</feature>
<name>A0ABQ4KTM7_SIMTE</name>
<feature type="transmembrane region" description="Helical" evidence="1">
    <location>
        <begin position="16"/>
        <end position="45"/>
    </location>
</feature>
<dbReference type="EMBL" id="BORJ01000001">
    <property type="protein sequence ID" value="GIN94946.1"/>
    <property type="molecule type" value="Genomic_DNA"/>
</dbReference>
<keyword evidence="1" id="KW-1133">Transmembrane helix</keyword>
<evidence type="ECO:0000256" key="1">
    <source>
        <dbReference type="SAM" id="Phobius"/>
    </source>
</evidence>
<dbReference type="Pfam" id="PF11188">
    <property type="entry name" value="DUF2975"/>
    <property type="match status" value="1"/>
</dbReference>
<accession>A0ABQ4KTM7</accession>
<keyword evidence="3" id="KW-1185">Reference proteome</keyword>
<dbReference type="Proteomes" id="UP000680670">
    <property type="component" value="Unassembled WGS sequence"/>
</dbReference>
<evidence type="ECO:0000313" key="3">
    <source>
        <dbReference type="Proteomes" id="UP000680670"/>
    </source>
</evidence>
<dbReference type="InterPro" id="IPR021354">
    <property type="entry name" value="DUF2975"/>
</dbReference>
<organism evidence="2 3">
    <name type="scientific">Siminovitchia terrae</name>
    <name type="common">Bacillus terrae</name>
    <dbReference type="NCBI Taxonomy" id="1914933"/>
    <lineage>
        <taxon>Bacteria</taxon>
        <taxon>Bacillati</taxon>
        <taxon>Bacillota</taxon>
        <taxon>Bacilli</taxon>
        <taxon>Bacillales</taxon>
        <taxon>Bacillaceae</taxon>
        <taxon>Siminovitchia</taxon>
    </lineage>
</organism>
<comment type="caution">
    <text evidence="2">The sequence shown here is derived from an EMBL/GenBank/DDBJ whole genome shotgun (WGS) entry which is preliminary data.</text>
</comment>
<dbReference type="RefSeq" id="WP_212953114.1">
    <property type="nucleotide sequence ID" value="NZ_BORJ01000001.1"/>
</dbReference>
<feature type="transmembrane region" description="Helical" evidence="1">
    <location>
        <begin position="86"/>
        <end position="111"/>
    </location>
</feature>
<protein>
    <submittedName>
        <fullName evidence="2">Uncharacterized protein</fullName>
    </submittedName>
</protein>
<proteinExistence type="predicted"/>
<keyword evidence="1" id="KW-0812">Transmembrane</keyword>
<sequence length="214" mass="24911">MNETAATKHFMKFVKLLIIVLNILLFSCLLGMTLIVVSLFAIGFFPIETVQSVLVKESIHLSIHIEAFKIIVDQDFVRHFLHEKRYLVQVLLIVMILIGIVFIILWQLRTLVQNIRNGMIFSGRNSKQMKRIAYMIIFLSITIRPLKTYFLYSVGKMVSLDILLTQVEWIHSIQYQLFGIDWSLLLSGALLWIFSKSLVTVLFCRKNMTLLCRK</sequence>
<feature type="transmembrane region" description="Helical" evidence="1">
    <location>
        <begin position="132"/>
        <end position="152"/>
    </location>
</feature>
<evidence type="ECO:0000313" key="2">
    <source>
        <dbReference type="EMBL" id="GIN94946.1"/>
    </source>
</evidence>